<comment type="caution">
    <text evidence="1">The sequence shown here is derived from an EMBL/GenBank/DDBJ whole genome shotgun (WGS) entry which is preliminary data.</text>
</comment>
<sequence>MPREFIESLMSVHPFSDAIQSDFFSRLRIAKVSKGKLLLTQRDVCDKLWYVKTGLVRGFSSTDNANRNSDDITEWFAREKNFFNCTKSFVDQIAANESIEVLEPSELIYINRNDLYELYFKYPEVCNVARLIAERYWIIYKDKLRDLRFRSAQERIEHFSVQSKDLFNRVPQKHIASYLGISENYVSKIRTKR</sequence>
<reference evidence="1 2" key="1">
    <citation type="submission" date="2018-07" db="EMBL/GenBank/DDBJ databases">
        <title>Dyadobacter roseus sp. nov., isolated from rose rhizosphere soil.</title>
        <authorList>
            <person name="Chen L."/>
        </authorList>
    </citation>
    <scope>NUCLEOTIDE SEQUENCE [LARGE SCALE GENOMIC DNA]</scope>
    <source>
        <strain evidence="1 2">RS19</strain>
    </source>
</reference>
<dbReference type="RefSeq" id="WP_115829538.1">
    <property type="nucleotide sequence ID" value="NZ_QNUL01000002.1"/>
</dbReference>
<dbReference type="Proteomes" id="UP000256373">
    <property type="component" value="Unassembled WGS sequence"/>
</dbReference>
<dbReference type="OrthoDB" id="680421at2"/>
<protein>
    <submittedName>
        <fullName evidence="1">Crp/Fnr family transcriptional regulator</fullName>
    </submittedName>
</protein>
<dbReference type="Gene3D" id="2.60.120.10">
    <property type="entry name" value="Jelly Rolls"/>
    <property type="match status" value="1"/>
</dbReference>
<accession>A0A3D8YGI6</accession>
<proteinExistence type="predicted"/>
<organism evidence="1 2">
    <name type="scientific">Dyadobacter luteus</name>
    <dbReference type="NCBI Taxonomy" id="2259619"/>
    <lineage>
        <taxon>Bacteria</taxon>
        <taxon>Pseudomonadati</taxon>
        <taxon>Bacteroidota</taxon>
        <taxon>Cytophagia</taxon>
        <taxon>Cytophagales</taxon>
        <taxon>Spirosomataceae</taxon>
        <taxon>Dyadobacter</taxon>
    </lineage>
</organism>
<evidence type="ECO:0000313" key="1">
    <source>
        <dbReference type="EMBL" id="REA63787.1"/>
    </source>
</evidence>
<keyword evidence="2" id="KW-1185">Reference proteome</keyword>
<name>A0A3D8YGI6_9BACT</name>
<dbReference type="EMBL" id="QNUL01000002">
    <property type="protein sequence ID" value="REA63787.1"/>
    <property type="molecule type" value="Genomic_DNA"/>
</dbReference>
<dbReference type="InterPro" id="IPR018490">
    <property type="entry name" value="cNMP-bd_dom_sf"/>
</dbReference>
<dbReference type="AlphaFoldDB" id="A0A3D8YGI6"/>
<evidence type="ECO:0000313" key="2">
    <source>
        <dbReference type="Proteomes" id="UP000256373"/>
    </source>
</evidence>
<dbReference type="InterPro" id="IPR014710">
    <property type="entry name" value="RmlC-like_jellyroll"/>
</dbReference>
<dbReference type="SUPFAM" id="SSF51206">
    <property type="entry name" value="cAMP-binding domain-like"/>
    <property type="match status" value="1"/>
</dbReference>
<gene>
    <name evidence="1" type="ORF">DSL64_05020</name>
</gene>